<keyword evidence="4" id="KW-1185">Reference proteome</keyword>
<evidence type="ECO:0000313" key="4">
    <source>
        <dbReference type="Proteomes" id="UP000651837"/>
    </source>
</evidence>
<gene>
    <name evidence="3" type="ORF">HZY62_21630</name>
</gene>
<comment type="caution">
    <text evidence="3">The sequence shown here is derived from an EMBL/GenBank/DDBJ whole genome shotgun (WGS) entry which is preliminary data.</text>
</comment>
<dbReference type="Proteomes" id="UP000651837">
    <property type="component" value="Unassembled WGS sequence"/>
</dbReference>
<feature type="non-terminal residue" evidence="3">
    <location>
        <position position="1065"/>
    </location>
</feature>
<sequence length="1065" mass="106458">MSRKILILIFLMFSGFAFSQTTVSLEDQCNCEVLQGTDVSAPGANTPAGADLGDLYVNTTTGTIYFWDGNSWELTSTDTNTTNASLTEDGVNLILTDSDLNTVSIPLADIAAIIDTNTTNVTFTVNSTNGTLDIIDSDTNVVSVPLADIAALVDTDEQEGTEVPLTNPLDVDGDGNDETTVEEAIADLAASNGLDLDIDPANELTTSGSGVPAGAPVNDNPGVTYLDTATNELYVYDGTNWTMVTDNQNAGEVAVTPAGNITSTDVQAALEELDSDITTSELTTTVVEGSGTDVSTNVVGNNTEYTVSTEISATSGNNLSVTTDGLFAADDQNAGEVAVTPAGNITSTDVQAALEELDSDITSSELTTTVVEGSGTDVSTNVVGNNTEYTVAVNVSELTGDGDITSGDLTVGGDANALLGDVTLEIAAGAVGNTELAADAVTSDKILDGTISSGDITADAVNAATINADVAGAGLVQNASGALDVDVTALTGDGSITSTDLTVTGGANSTLNDVTLTIADNAITNAKMADDAITTAELATGAVESSDILDGTIATGDIANDAVTLGKLAAGSASGDLIQWNGTDWEYIAPSTLIPATTVSNTSNVNTLSTTVDGVTGTGVPIINSNALGLNGSNELISTVNGEASAALDLSPAINAIEKTTTVVEGSGTDVSTNVVGNNTEYTVAVNVSELTGDGDITSGDLTVGGDANALLGDVTLEIAAGAVGNTELAADAVTSDKILDGTISSDDIAADAVNNTKLADDAVQLENIADGTALGQVMQWDGSDWTLIDLGSVTVMENDGVIGNEVTNATDGTLVRSGSGTTISPYTLGVATGGIDTNELADDAVNAAKINADVAGAGLVQNASGALDVDVTALTGDGSITSTDLTVTGGANSTLNDVTLTIADNAITNAKMADDAITTAELATGAVESSDILDGTIATGDIADDAVTLGKLAAGSASGDLIQWNGTDWEFVAPSTLIPATTVSNTSNVNTLSTTVDGVTGTGVPIINSNALGLNGSNELISTVNGEASAALDLSPAINAIEKTTTVVEGTGIDVSSTTTGNNT</sequence>
<dbReference type="EMBL" id="JACWLN010000021">
    <property type="protein sequence ID" value="MBD1263202.1"/>
    <property type="molecule type" value="Genomic_DNA"/>
</dbReference>
<accession>A0ABR7W574</accession>
<protein>
    <submittedName>
        <fullName evidence="3">Uncharacterized protein</fullName>
    </submittedName>
</protein>
<name>A0ABR7W574_9FLAO</name>
<reference evidence="3 4" key="1">
    <citation type="submission" date="2020-07" db="EMBL/GenBank/DDBJ databases">
        <title>The draft genome sequence of Maribacter polysiphoniae KCTC 22021.</title>
        <authorList>
            <person name="Mu L."/>
        </authorList>
    </citation>
    <scope>NUCLEOTIDE SEQUENCE [LARGE SCALE GENOMIC DNA]</scope>
    <source>
        <strain evidence="3 4">KCTC 22021</strain>
    </source>
</reference>
<dbReference type="RefSeq" id="WP_190263570.1">
    <property type="nucleotide sequence ID" value="NZ_JACWLN010000021.1"/>
</dbReference>
<proteinExistence type="predicted"/>
<organism evidence="3 4">
    <name type="scientific">Maribacter polysiphoniae</name>
    <dbReference type="NCBI Taxonomy" id="429344"/>
    <lineage>
        <taxon>Bacteria</taxon>
        <taxon>Pseudomonadati</taxon>
        <taxon>Bacteroidota</taxon>
        <taxon>Flavobacteriia</taxon>
        <taxon>Flavobacteriales</taxon>
        <taxon>Flavobacteriaceae</taxon>
        <taxon>Maribacter</taxon>
    </lineage>
</organism>
<feature type="signal peptide" evidence="2">
    <location>
        <begin position="1"/>
        <end position="19"/>
    </location>
</feature>
<evidence type="ECO:0000256" key="2">
    <source>
        <dbReference type="SAM" id="SignalP"/>
    </source>
</evidence>
<feature type="chain" id="PRO_5046736291" evidence="2">
    <location>
        <begin position="20"/>
        <end position="1065"/>
    </location>
</feature>
<evidence type="ECO:0000256" key="1">
    <source>
        <dbReference type="SAM" id="MobiDB-lite"/>
    </source>
</evidence>
<feature type="region of interest" description="Disordered" evidence="1">
    <location>
        <begin position="156"/>
        <end position="175"/>
    </location>
</feature>
<evidence type="ECO:0000313" key="3">
    <source>
        <dbReference type="EMBL" id="MBD1263202.1"/>
    </source>
</evidence>
<keyword evidence="2" id="KW-0732">Signal</keyword>